<gene>
    <name evidence="1" type="ORF">MEDL_32455</name>
</gene>
<name>A0A8S3SPK5_MYTED</name>
<comment type="caution">
    <text evidence="1">The sequence shown here is derived from an EMBL/GenBank/DDBJ whole genome shotgun (WGS) entry which is preliminary data.</text>
</comment>
<sequence>MASKFLHQTKSILEARCNDTKIIILHLPSTRFHQSDALITISNQEQASSVLKDSKDGMIKDKRDCSFWSIKVFCSNNTNYTKNMANVFQFILEERLSTITISLLENDDSVPLRTQSKIIRDLVLENENNRYLQLVKLIVLDIQNFASLLSETEQRKHNRQSTWMPPVKDALGLSKPRFKAVTYTETNQLPKLIISAQLEDINVVSDLEEKLKKSLNKTIV</sequence>
<reference evidence="1" key="1">
    <citation type="submission" date="2021-03" db="EMBL/GenBank/DDBJ databases">
        <authorList>
            <person name="Bekaert M."/>
        </authorList>
    </citation>
    <scope>NUCLEOTIDE SEQUENCE</scope>
</reference>
<dbReference type="OrthoDB" id="10052316at2759"/>
<protein>
    <submittedName>
        <fullName evidence="1">Uncharacterized protein</fullName>
    </submittedName>
</protein>
<dbReference type="EMBL" id="CAJPWZ010001613">
    <property type="protein sequence ID" value="CAG2218843.1"/>
    <property type="molecule type" value="Genomic_DNA"/>
</dbReference>
<dbReference type="AlphaFoldDB" id="A0A8S3SPK5"/>
<organism evidence="1 2">
    <name type="scientific">Mytilus edulis</name>
    <name type="common">Blue mussel</name>
    <dbReference type="NCBI Taxonomy" id="6550"/>
    <lineage>
        <taxon>Eukaryota</taxon>
        <taxon>Metazoa</taxon>
        <taxon>Spiralia</taxon>
        <taxon>Lophotrochozoa</taxon>
        <taxon>Mollusca</taxon>
        <taxon>Bivalvia</taxon>
        <taxon>Autobranchia</taxon>
        <taxon>Pteriomorphia</taxon>
        <taxon>Mytilida</taxon>
        <taxon>Mytiloidea</taxon>
        <taxon>Mytilidae</taxon>
        <taxon>Mytilinae</taxon>
        <taxon>Mytilus</taxon>
    </lineage>
</organism>
<evidence type="ECO:0000313" key="1">
    <source>
        <dbReference type="EMBL" id="CAG2218843.1"/>
    </source>
</evidence>
<accession>A0A8S3SPK5</accession>
<evidence type="ECO:0000313" key="2">
    <source>
        <dbReference type="Proteomes" id="UP000683360"/>
    </source>
</evidence>
<keyword evidence="2" id="KW-1185">Reference proteome</keyword>
<proteinExistence type="predicted"/>
<dbReference type="Proteomes" id="UP000683360">
    <property type="component" value="Unassembled WGS sequence"/>
</dbReference>